<evidence type="ECO:0000256" key="2">
    <source>
        <dbReference type="SAM" id="SignalP"/>
    </source>
</evidence>
<dbReference type="EMBL" id="QUOT01000001">
    <property type="protein sequence ID" value="REL30022.1"/>
    <property type="molecule type" value="Genomic_DNA"/>
</dbReference>
<dbReference type="Gene3D" id="2.130.10.10">
    <property type="entry name" value="YVTN repeat-like/Quinoprotein amine dehydrogenase"/>
    <property type="match status" value="2"/>
</dbReference>
<keyword evidence="5" id="KW-1185">Reference proteome</keyword>
<evidence type="ECO:0000313" key="5">
    <source>
        <dbReference type="Proteomes" id="UP000256899"/>
    </source>
</evidence>
<dbReference type="InterPro" id="IPR015943">
    <property type="entry name" value="WD40/YVTN_repeat-like_dom_sf"/>
</dbReference>
<feature type="domain" description="Two component regulator three Y" evidence="3">
    <location>
        <begin position="625"/>
        <end position="684"/>
    </location>
</feature>
<dbReference type="InterPro" id="IPR036890">
    <property type="entry name" value="HATPase_C_sf"/>
</dbReference>
<reference evidence="5" key="1">
    <citation type="submission" date="2018-08" db="EMBL/GenBank/DDBJ databases">
        <title>Thalassotalea euphylliae genome.</title>
        <authorList>
            <person name="Summers S."/>
            <person name="Rice S.A."/>
            <person name="Freckelton M.L."/>
            <person name="Nedved B.T."/>
            <person name="Hadfield M.G."/>
        </authorList>
    </citation>
    <scope>NUCLEOTIDE SEQUENCE [LARGE SCALE GENOMIC DNA]</scope>
    <source>
        <strain evidence="5">H3</strain>
    </source>
</reference>
<dbReference type="InterPro" id="IPR011044">
    <property type="entry name" value="Quino_amine_DH_bsu"/>
</dbReference>
<dbReference type="InterPro" id="IPR013783">
    <property type="entry name" value="Ig-like_fold"/>
</dbReference>
<dbReference type="Pfam" id="PF07495">
    <property type="entry name" value="Y_Y_Y"/>
    <property type="match status" value="1"/>
</dbReference>
<accession>A0A3E0U1V7</accession>
<feature type="transmembrane region" description="Helical" evidence="1">
    <location>
        <begin position="696"/>
        <end position="715"/>
    </location>
</feature>
<keyword evidence="2" id="KW-0732">Signal</keyword>
<protein>
    <recommendedName>
        <fullName evidence="3">Two component regulator three Y domain-containing protein</fullName>
    </recommendedName>
</protein>
<feature type="signal peptide" evidence="2">
    <location>
        <begin position="1"/>
        <end position="25"/>
    </location>
</feature>
<dbReference type="SUPFAM" id="SSF75011">
    <property type="entry name" value="3-carboxy-cis,cis-mucoante lactonizing enzyme"/>
    <property type="match status" value="1"/>
</dbReference>
<dbReference type="SUPFAM" id="SSF50969">
    <property type="entry name" value="YVTN repeat-like/Quinoprotein amine dehydrogenase"/>
    <property type="match status" value="1"/>
</dbReference>
<evidence type="ECO:0000313" key="4">
    <source>
        <dbReference type="EMBL" id="REL30022.1"/>
    </source>
</evidence>
<keyword evidence="1" id="KW-0812">Transmembrane</keyword>
<evidence type="ECO:0000259" key="3">
    <source>
        <dbReference type="Pfam" id="PF07495"/>
    </source>
</evidence>
<keyword evidence="1" id="KW-1133">Transmembrane helix</keyword>
<sequence>MWQRLLPLSLLPIFVSLLFPSTANAQVDNLAKVYSITQDSNGFVWLAGHQGLTRFDGTNSITFSANDPNWQLPFTWTHEIEPHGEKFIVSSESLGTWLFDPSNGQFEQLNINTERSSHYHSIEFKGNYYISSGKRVYKHDSSTSLTKDIFKGAAPTHLVKTSNHLYMDAGYEGAYILKDEKFNQLISEKVNTIAAVGQYLIVVTPNQIYTYNGEQVVASIPTTAGINGIAKEHHTNNFFTISNEGEIKRYRAENLTELPHNYEHADKGRVKAAYHDSSKVLWLASNLGIQRLVESSLQNHPVTFDVANNSNEISVFSGELVIGSYGQGLHAFDPKSTIFPANINEAFTTSAKRVMDLQPVGDDLFIATFDGLWQFNAKNESLARVPFSNNNKLLIKLAYQDGLLYLGSNSDGLYIYDIEKQAIIDHVNKDKGLTSVEIIDILPFDNGDVWLAGTKGISIYNRFSKYINNVPNLGPNKVISLEHANGKIFAGTLGDGINILDRQGTLLSVIAQGIEFTYSSTIKNKIWIGSAVGLYTIDPTTHEVALIPTTEKYSFSDAARLVGDSVFYAHFGGILEVPIEQRNTYSADVYIGKTIVSGRQYLQNQEINISSASDVVSFDLVSLDYRPGQAKKFKYKLNNGAWNHINGNQLTLTGLASGRYNIEIMATNSLGQWSEKRAYANINVAYPWYWTLQARIVYAVTLICLIALFSWTFYLRTQSIRKIYLLLETEVKRKGKSALSTQRNLQSIVTLLHENKQEQAIEIAEQCISQFANEESEETPDALYGSNLNIAVPYFAEFLHRKYHVKMTYDLYAKNEQLSYELQANIYKLIYEAVTCAILHGDSSHFQLTLKEFKDKLWLTISDDEDSFTHFNSKVTFNMSMYYIRQIANKYKASVNTFEPKDDKGSQIVISFPMRLTS</sequence>
<keyword evidence="1" id="KW-0472">Membrane</keyword>
<dbReference type="AlphaFoldDB" id="A0A3E0U1V7"/>
<comment type="caution">
    <text evidence="4">The sequence shown here is derived from an EMBL/GenBank/DDBJ whole genome shotgun (WGS) entry which is preliminary data.</text>
</comment>
<organism evidence="4 5">
    <name type="scientific">Thalassotalea euphylliae</name>
    <dbReference type="NCBI Taxonomy" id="1655234"/>
    <lineage>
        <taxon>Bacteria</taxon>
        <taxon>Pseudomonadati</taxon>
        <taxon>Pseudomonadota</taxon>
        <taxon>Gammaproteobacteria</taxon>
        <taxon>Alteromonadales</taxon>
        <taxon>Colwelliaceae</taxon>
        <taxon>Thalassotalea</taxon>
    </lineage>
</organism>
<dbReference type="InterPro" id="IPR011123">
    <property type="entry name" value="Y_Y_Y"/>
</dbReference>
<gene>
    <name evidence="4" type="ORF">DXX94_04530</name>
</gene>
<feature type="chain" id="PRO_5017808343" description="Two component regulator three Y domain-containing protein" evidence="2">
    <location>
        <begin position="26"/>
        <end position="918"/>
    </location>
</feature>
<dbReference type="Gene3D" id="2.60.40.10">
    <property type="entry name" value="Immunoglobulins"/>
    <property type="match status" value="1"/>
</dbReference>
<dbReference type="Gene3D" id="3.30.565.10">
    <property type="entry name" value="Histidine kinase-like ATPase, C-terminal domain"/>
    <property type="match status" value="1"/>
</dbReference>
<proteinExistence type="predicted"/>
<name>A0A3E0U1V7_9GAMM</name>
<dbReference type="Proteomes" id="UP000256899">
    <property type="component" value="Unassembled WGS sequence"/>
</dbReference>
<evidence type="ECO:0000256" key="1">
    <source>
        <dbReference type="SAM" id="Phobius"/>
    </source>
</evidence>